<evidence type="ECO:0000256" key="6">
    <source>
        <dbReference type="RuleBase" id="RU362114"/>
    </source>
</evidence>
<proteinExistence type="predicted"/>
<dbReference type="PANTHER" id="PTHR14453:SF67">
    <property type="entry name" value="POLY [ADP-RIBOSE] POLYMERASE"/>
    <property type="match status" value="1"/>
</dbReference>
<protein>
    <recommendedName>
        <fullName evidence="6">Poly [ADP-ribose] polymerase</fullName>
        <shortName evidence="6">PARP</shortName>
        <ecNumber evidence="6">2.4.2.-</ecNumber>
    </recommendedName>
</protein>
<keyword evidence="10" id="KW-1185">Reference proteome</keyword>
<evidence type="ECO:0000259" key="7">
    <source>
        <dbReference type="PROSITE" id="PS51059"/>
    </source>
</evidence>
<dbReference type="InterPro" id="IPR052056">
    <property type="entry name" value="Mono-ARTD/PARP"/>
</dbReference>
<evidence type="ECO:0000256" key="5">
    <source>
        <dbReference type="ARBA" id="ARBA00023242"/>
    </source>
</evidence>
<accession>A0A815QHP1</accession>
<dbReference type="PROSITE" id="PS51059">
    <property type="entry name" value="PARP_CATALYTIC"/>
    <property type="match status" value="1"/>
</dbReference>
<comment type="caution">
    <text evidence="9">The sequence shown here is derived from an EMBL/GenBank/DDBJ whole genome shotgun (WGS) entry which is preliminary data.</text>
</comment>
<dbReference type="SUPFAM" id="SSF56399">
    <property type="entry name" value="ADP-ribosylation"/>
    <property type="match status" value="1"/>
</dbReference>
<evidence type="ECO:0000256" key="2">
    <source>
        <dbReference type="ARBA" id="ARBA00022676"/>
    </source>
</evidence>
<dbReference type="GO" id="GO:0003714">
    <property type="term" value="F:transcription corepressor activity"/>
    <property type="evidence" value="ECO:0007669"/>
    <property type="project" value="TreeGrafter"/>
</dbReference>
<dbReference type="SUPFAM" id="SSF52949">
    <property type="entry name" value="Macro domain-like"/>
    <property type="match status" value="1"/>
</dbReference>
<feature type="domain" description="PARP catalytic" evidence="7">
    <location>
        <begin position="158"/>
        <end position="341"/>
    </location>
</feature>
<organism evidence="9 11">
    <name type="scientific">Adineta ricciae</name>
    <name type="common">Rotifer</name>
    <dbReference type="NCBI Taxonomy" id="249248"/>
    <lineage>
        <taxon>Eukaryota</taxon>
        <taxon>Metazoa</taxon>
        <taxon>Spiralia</taxon>
        <taxon>Gnathifera</taxon>
        <taxon>Rotifera</taxon>
        <taxon>Eurotatoria</taxon>
        <taxon>Bdelloidea</taxon>
        <taxon>Adinetida</taxon>
        <taxon>Adinetidae</taxon>
        <taxon>Adineta</taxon>
    </lineage>
</organism>
<keyword evidence="2 6" id="KW-0328">Glycosyltransferase</keyword>
<comment type="subcellular location">
    <subcellularLocation>
        <location evidence="1">Nucleus</location>
    </subcellularLocation>
</comment>
<evidence type="ECO:0000256" key="4">
    <source>
        <dbReference type="ARBA" id="ARBA00023027"/>
    </source>
</evidence>
<dbReference type="EC" id="2.4.2.-" evidence="6"/>
<dbReference type="Proteomes" id="UP000663828">
    <property type="component" value="Unassembled WGS sequence"/>
</dbReference>
<dbReference type="Gene3D" id="3.40.220.10">
    <property type="entry name" value="Leucine Aminopeptidase, subunit E, domain 1"/>
    <property type="match status" value="1"/>
</dbReference>
<dbReference type="GO" id="GO:0005634">
    <property type="term" value="C:nucleus"/>
    <property type="evidence" value="ECO:0007669"/>
    <property type="project" value="UniProtKB-SubCell"/>
</dbReference>
<gene>
    <name evidence="9" type="ORF">EDS130_LOCUS40217</name>
    <name evidence="8" type="ORF">XAT740_LOCUS33792</name>
</gene>
<dbReference type="OrthoDB" id="6133115at2759"/>
<evidence type="ECO:0000313" key="10">
    <source>
        <dbReference type="Proteomes" id="UP000663828"/>
    </source>
</evidence>
<dbReference type="Pfam" id="PF00644">
    <property type="entry name" value="PARP"/>
    <property type="match status" value="1"/>
</dbReference>
<dbReference type="Gene3D" id="3.90.228.10">
    <property type="match status" value="1"/>
</dbReference>
<dbReference type="PANTHER" id="PTHR14453">
    <property type="entry name" value="PARP/ZINC FINGER CCCH TYPE DOMAIN CONTAINING PROTEIN"/>
    <property type="match status" value="1"/>
</dbReference>
<dbReference type="EMBL" id="CAJNOR010003254">
    <property type="protein sequence ID" value="CAF1394503.1"/>
    <property type="molecule type" value="Genomic_DNA"/>
</dbReference>
<dbReference type="InterPro" id="IPR012317">
    <property type="entry name" value="Poly(ADP-ribose)pol_cat_dom"/>
</dbReference>
<name>A0A815QHP1_ADIRI</name>
<evidence type="ECO:0000256" key="1">
    <source>
        <dbReference type="ARBA" id="ARBA00004123"/>
    </source>
</evidence>
<evidence type="ECO:0000313" key="8">
    <source>
        <dbReference type="EMBL" id="CAF1394503.1"/>
    </source>
</evidence>
<dbReference type="GO" id="GO:0003950">
    <property type="term" value="F:NAD+ poly-ADP-ribosyltransferase activity"/>
    <property type="evidence" value="ECO:0007669"/>
    <property type="project" value="UniProtKB-UniRule"/>
</dbReference>
<sequence>MIQLELPDKVQAVSRPVAGCEVHTEFNIQLYTKPSSSIIITPAGELLSKALFFLKWSPVNDETTLEKSTADFIWMVFQNVIPYNFTSIAFPTIGYEHFPVPINILIRTLVREMVNQLMKTDLPLTVKFITQPNQANIYDEFCKQILTLQQSIVTTFNPQLPSTWDKSTQNQKLFIVPSTSDEYKSILTSFDHTMKGQYTSIIRIQRIQNERWYMQYLAHGRDFLLRLKEDTEKRLYHGCPEQAAHSIIEGCFNRSYAGINGIALGAGVYFSSNANYSHGYTRPNANGERCMFLARVLVGRTTAGNPSMKTPPLGFDSTSAGHAFVTYHDAQAYAEYLITYK</sequence>
<dbReference type="GO" id="GO:0010629">
    <property type="term" value="P:negative regulation of gene expression"/>
    <property type="evidence" value="ECO:0007669"/>
    <property type="project" value="TreeGrafter"/>
</dbReference>
<evidence type="ECO:0000313" key="11">
    <source>
        <dbReference type="Proteomes" id="UP000663852"/>
    </source>
</evidence>
<reference evidence="9" key="1">
    <citation type="submission" date="2021-02" db="EMBL/GenBank/DDBJ databases">
        <authorList>
            <person name="Nowell W R."/>
        </authorList>
    </citation>
    <scope>NUCLEOTIDE SEQUENCE</scope>
</reference>
<dbReference type="AlphaFoldDB" id="A0A815QHP1"/>
<dbReference type="InterPro" id="IPR043472">
    <property type="entry name" value="Macro_dom-like"/>
</dbReference>
<dbReference type="Proteomes" id="UP000663852">
    <property type="component" value="Unassembled WGS sequence"/>
</dbReference>
<keyword evidence="5" id="KW-0539">Nucleus</keyword>
<evidence type="ECO:0000256" key="3">
    <source>
        <dbReference type="ARBA" id="ARBA00022679"/>
    </source>
</evidence>
<keyword evidence="3 6" id="KW-0808">Transferase</keyword>
<evidence type="ECO:0000313" key="9">
    <source>
        <dbReference type="EMBL" id="CAF1461965.1"/>
    </source>
</evidence>
<dbReference type="GO" id="GO:0005737">
    <property type="term" value="C:cytoplasm"/>
    <property type="evidence" value="ECO:0007669"/>
    <property type="project" value="TreeGrafter"/>
</dbReference>
<keyword evidence="4 6" id="KW-0520">NAD</keyword>
<dbReference type="EMBL" id="CAJNOJ010000479">
    <property type="protein sequence ID" value="CAF1461965.1"/>
    <property type="molecule type" value="Genomic_DNA"/>
</dbReference>